<dbReference type="STRING" id="1437874.CSPHI_05975"/>
<gene>
    <name evidence="8" type="ORF">CSPHI_05975</name>
</gene>
<evidence type="ECO:0000259" key="7">
    <source>
        <dbReference type="PROSITE" id="PS50905"/>
    </source>
</evidence>
<feature type="binding site" evidence="5">
    <location>
        <position position="95"/>
    </location>
    <ligand>
        <name>Fe cation</name>
        <dbReference type="ChEBI" id="CHEBI:24875"/>
        <label>1</label>
    </ligand>
</feature>
<evidence type="ECO:0000313" key="8">
    <source>
        <dbReference type="EMBL" id="APT90665.1"/>
    </source>
</evidence>
<evidence type="ECO:0000256" key="6">
    <source>
        <dbReference type="RuleBase" id="RU361145"/>
    </source>
</evidence>
<dbReference type="Pfam" id="PF00210">
    <property type="entry name" value="Ferritin"/>
    <property type="match status" value="1"/>
</dbReference>
<dbReference type="InterPro" id="IPR001519">
    <property type="entry name" value="Ferritin"/>
</dbReference>
<dbReference type="GO" id="GO:0006826">
    <property type="term" value="P:iron ion transport"/>
    <property type="evidence" value="ECO:0007669"/>
    <property type="project" value="InterPro"/>
</dbReference>
<dbReference type="GO" id="GO:0004322">
    <property type="term" value="F:ferroxidase activity"/>
    <property type="evidence" value="ECO:0007669"/>
    <property type="project" value="TreeGrafter"/>
</dbReference>
<dbReference type="RefSeq" id="WP_075691910.1">
    <property type="nucleotide sequence ID" value="NZ_CP009248.1"/>
</dbReference>
<organism evidence="8 9">
    <name type="scientific">Corynebacterium sphenisci DSM 44792</name>
    <dbReference type="NCBI Taxonomy" id="1437874"/>
    <lineage>
        <taxon>Bacteria</taxon>
        <taxon>Bacillati</taxon>
        <taxon>Actinomycetota</taxon>
        <taxon>Actinomycetes</taxon>
        <taxon>Mycobacteriales</taxon>
        <taxon>Corynebacteriaceae</taxon>
        <taxon>Corynebacterium</taxon>
    </lineage>
</organism>
<dbReference type="InterPro" id="IPR009078">
    <property type="entry name" value="Ferritin-like_SF"/>
</dbReference>
<reference evidence="8 9" key="1">
    <citation type="submission" date="2014-08" db="EMBL/GenBank/DDBJ databases">
        <title>Complete genome sequence of Corynebacterium sphenisci CECT 5990(T) (=DSM 44792(T)), isolated from healthy wild penguins.</title>
        <authorList>
            <person name="Ruckert C."/>
            <person name="Albersmeier A."/>
            <person name="Winkler A."/>
            <person name="Kalinowski J."/>
        </authorList>
    </citation>
    <scope>NUCLEOTIDE SEQUENCE [LARGE SCALE GENOMIC DNA]</scope>
    <source>
        <strain evidence="8 9">DSM 44792</strain>
    </source>
</reference>
<keyword evidence="2 5" id="KW-0479">Metal-binding</keyword>
<keyword evidence="1 6" id="KW-0409">Iron storage</keyword>
<feature type="domain" description="Ferritin-like diiron" evidence="7">
    <location>
        <begin position="1"/>
        <end position="146"/>
    </location>
</feature>
<dbReference type="Gene3D" id="1.20.1260.10">
    <property type="match status" value="1"/>
</dbReference>
<dbReference type="PANTHER" id="PTHR11431:SF127">
    <property type="entry name" value="BACTERIAL NON-HEME FERRITIN"/>
    <property type="match status" value="1"/>
</dbReference>
<proteinExistence type="predicted"/>
<accession>A0A1L7CXS7</accession>
<dbReference type="PANTHER" id="PTHR11431">
    <property type="entry name" value="FERRITIN"/>
    <property type="match status" value="1"/>
</dbReference>
<dbReference type="GO" id="GO:0005829">
    <property type="term" value="C:cytosol"/>
    <property type="evidence" value="ECO:0007669"/>
    <property type="project" value="TreeGrafter"/>
</dbReference>
<dbReference type="InterPro" id="IPR041719">
    <property type="entry name" value="Ferritin_prok"/>
</dbReference>
<dbReference type="GO" id="GO:0006879">
    <property type="term" value="P:intracellular iron ion homeostasis"/>
    <property type="evidence" value="ECO:0007669"/>
    <property type="project" value="UniProtKB-KW"/>
</dbReference>
<dbReference type="SUPFAM" id="SSF47240">
    <property type="entry name" value="Ferritin-like"/>
    <property type="match status" value="1"/>
</dbReference>
<evidence type="ECO:0000256" key="5">
    <source>
        <dbReference type="PIRSR" id="PIRSR601519-1"/>
    </source>
</evidence>
<evidence type="ECO:0000256" key="1">
    <source>
        <dbReference type="ARBA" id="ARBA00022434"/>
    </source>
</evidence>
<evidence type="ECO:0000256" key="3">
    <source>
        <dbReference type="ARBA" id="ARBA00023002"/>
    </source>
</evidence>
<sequence>MRLNDTLEKAFNDQITMELTASAVYRQLAIELDQMDLTGMAAWMRAQAEEEIEHAEKFIEHLDSRDNRAQIGTVEKPEVKISAAIDAFRLALEHEQKVSASIRALRKLADDEGDVDSRPLLDEFLVEQIEEEDTVRTIIGRLTIVGDEGSGLLRIDDQLGHR</sequence>
<dbReference type="PROSITE" id="PS50905">
    <property type="entry name" value="FERRITIN_LIKE"/>
    <property type="match status" value="1"/>
</dbReference>
<dbReference type="KEGG" id="csph:CSPHI_05975"/>
<dbReference type="CDD" id="cd01055">
    <property type="entry name" value="Nonheme_Ferritin"/>
    <property type="match status" value="1"/>
</dbReference>
<keyword evidence="4 5" id="KW-0408">Iron</keyword>
<feature type="binding site" evidence="5">
    <location>
        <position position="128"/>
    </location>
    <ligand>
        <name>Fe cation</name>
        <dbReference type="ChEBI" id="CHEBI:24875"/>
        <label>1</label>
    </ligand>
</feature>
<dbReference type="AlphaFoldDB" id="A0A1L7CXS7"/>
<feature type="binding site" evidence="5">
    <location>
        <position position="18"/>
    </location>
    <ligand>
        <name>Fe cation</name>
        <dbReference type="ChEBI" id="CHEBI:24875"/>
        <label>1</label>
    </ligand>
</feature>
<dbReference type="Proteomes" id="UP000185469">
    <property type="component" value="Chromosome"/>
</dbReference>
<dbReference type="GO" id="GO:0008198">
    <property type="term" value="F:ferrous iron binding"/>
    <property type="evidence" value="ECO:0007669"/>
    <property type="project" value="TreeGrafter"/>
</dbReference>
<evidence type="ECO:0000256" key="2">
    <source>
        <dbReference type="ARBA" id="ARBA00022723"/>
    </source>
</evidence>
<dbReference type="OrthoDB" id="9801481at2"/>
<name>A0A1L7CXS7_9CORY</name>
<evidence type="ECO:0000313" key="9">
    <source>
        <dbReference type="Proteomes" id="UP000185469"/>
    </source>
</evidence>
<dbReference type="EMBL" id="CP009248">
    <property type="protein sequence ID" value="APT90665.1"/>
    <property type="molecule type" value="Genomic_DNA"/>
</dbReference>
<keyword evidence="9" id="KW-1185">Reference proteome</keyword>
<evidence type="ECO:0000256" key="4">
    <source>
        <dbReference type="ARBA" id="ARBA00023004"/>
    </source>
</evidence>
<feature type="binding site" evidence="5">
    <location>
        <position position="51"/>
    </location>
    <ligand>
        <name>Fe cation</name>
        <dbReference type="ChEBI" id="CHEBI:24875"/>
        <label>1</label>
    </ligand>
</feature>
<keyword evidence="3" id="KW-0560">Oxidoreductase</keyword>
<protein>
    <recommendedName>
        <fullName evidence="6">Ferritin</fullName>
    </recommendedName>
</protein>
<dbReference type="InterPro" id="IPR012347">
    <property type="entry name" value="Ferritin-like"/>
</dbReference>
<dbReference type="InterPro" id="IPR009040">
    <property type="entry name" value="Ferritin-like_diiron"/>
</dbReference>
<dbReference type="InterPro" id="IPR008331">
    <property type="entry name" value="Ferritin_DPS_dom"/>
</dbReference>
<dbReference type="GO" id="GO:0008199">
    <property type="term" value="F:ferric iron binding"/>
    <property type="evidence" value="ECO:0007669"/>
    <property type="project" value="InterPro"/>
</dbReference>
<feature type="binding site" evidence="5">
    <location>
        <position position="54"/>
    </location>
    <ligand>
        <name>Fe cation</name>
        <dbReference type="ChEBI" id="CHEBI:24875"/>
        <label>1</label>
    </ligand>
</feature>